<proteinExistence type="predicted"/>
<keyword evidence="1" id="KW-0732">Signal</keyword>
<name>A0A0G1VC43_9BACT</name>
<comment type="caution">
    <text evidence="2">The sequence shown here is derived from an EMBL/GenBank/DDBJ whole genome shotgun (WGS) entry which is preliminary data.</text>
</comment>
<gene>
    <name evidence="2" type="ORF">UY01_C0006G0042</name>
</gene>
<dbReference type="AlphaFoldDB" id="A0A0G1VC43"/>
<reference evidence="2 3" key="1">
    <citation type="journal article" date="2015" name="Nature">
        <title>rRNA introns, odd ribosomes, and small enigmatic genomes across a large radiation of phyla.</title>
        <authorList>
            <person name="Brown C.T."/>
            <person name="Hug L.A."/>
            <person name="Thomas B.C."/>
            <person name="Sharon I."/>
            <person name="Castelle C.J."/>
            <person name="Singh A."/>
            <person name="Wilkins M.J."/>
            <person name="Williams K.H."/>
            <person name="Banfield J.F."/>
        </authorList>
    </citation>
    <scope>NUCLEOTIDE SEQUENCE [LARGE SCALE GENOMIC DNA]</scope>
</reference>
<accession>A0A0G1VC43</accession>
<evidence type="ECO:0000313" key="2">
    <source>
        <dbReference type="EMBL" id="KKU75713.1"/>
    </source>
</evidence>
<dbReference type="EMBL" id="LCOJ01000006">
    <property type="protein sequence ID" value="KKU75713.1"/>
    <property type="molecule type" value="Genomic_DNA"/>
</dbReference>
<evidence type="ECO:0000313" key="3">
    <source>
        <dbReference type="Proteomes" id="UP000034879"/>
    </source>
</evidence>
<feature type="chain" id="PRO_5002540269" evidence="1">
    <location>
        <begin position="23"/>
        <end position="179"/>
    </location>
</feature>
<organism evidence="2 3">
    <name type="scientific">Candidatus Nomurabacteria bacterium GW2011_GWB1_47_6</name>
    <dbReference type="NCBI Taxonomy" id="1618749"/>
    <lineage>
        <taxon>Bacteria</taxon>
        <taxon>Candidatus Nomuraibacteriota</taxon>
    </lineage>
</organism>
<feature type="signal peptide" evidence="1">
    <location>
        <begin position="1"/>
        <end position="22"/>
    </location>
</feature>
<dbReference type="Proteomes" id="UP000034879">
    <property type="component" value="Unassembled WGS sequence"/>
</dbReference>
<evidence type="ECO:0000256" key="1">
    <source>
        <dbReference type="SAM" id="SignalP"/>
    </source>
</evidence>
<protein>
    <submittedName>
        <fullName evidence="2">Uncharacterized protein</fullName>
    </submittedName>
</protein>
<sequence>MNRIMVMLFVVLSSAATLNLHAMQTSDPRISNEKALALINMDPQDPAGMSESAIQVIGHLGPPQKIFSLLLFLGATMHPLWGDEAETALFARNILRYGVPKGWDGVNIMGINNAAVLDKHLLNHSSPWGQYYLVAASFALFGESCDHRHSFFIGEHILWSARCGYKLIGKCSNETTHHL</sequence>